<evidence type="ECO:0000313" key="8">
    <source>
        <dbReference type="EMBL" id="OWP00318.1"/>
    </source>
</evidence>
<evidence type="ECO:0000256" key="5">
    <source>
        <dbReference type="PIRSR" id="PIRSR602401-1"/>
    </source>
</evidence>
<dbReference type="CDD" id="cd11060">
    <property type="entry name" value="CYP57A1-like"/>
    <property type="match status" value="1"/>
</dbReference>
<dbReference type="InParanoid" id="A0A218YXB2"/>
<evidence type="ECO:0000256" key="3">
    <source>
        <dbReference type="ARBA" id="ARBA00022723"/>
    </source>
</evidence>
<dbReference type="STRING" id="503106.A0A218YXB2"/>
<dbReference type="GO" id="GO:0016705">
    <property type="term" value="F:oxidoreductase activity, acting on paired donors, with incorporation or reduction of molecular oxygen"/>
    <property type="evidence" value="ECO:0007669"/>
    <property type="project" value="InterPro"/>
</dbReference>
<sequence length="532" mass="60684">MLERLQAHLGVNPWPFILGGALLVALYQFLQTLRIAYRSDLAPLPGPRWAKFTGLYRVFRLWRGDAPDFYMEIHRKYGNIVRTGPNTVSIADPAAIPVLYGIGSSFIKAEFYETFTPFYKDARMESLFSTRDPAYHKAIKRPVANKFSMSSLRLLESLIDICSAIFVATMRDIELENESKTSNRGVDLGEWLQWYAFDVIGMITFHRRFGFMEQRKDVRDMIAGLETTQKYCALVGQVDGLHPWLAGNQKLMRALEAIPGLNVPNPLRTFVQITQQCIDEYDSSAVRADEKKTTPDFLTFLRLEGAKTGESLSHRDMVNHLSNNIFAGSDTTAISLRAILYYILKTPQSYSRLQKEIDGAQRAGRLSEFITYSESLELEYLQVVMKEAMRCHPGVAYPLERLVPKGNIDLCGRCLREGTNVGINPWVIHRNTEVFGADAAVFRPERWLEASAEQLKIMERSLLTFGYGARSCIGKNISIMEMGKFVPQILRQFEMHWASDAPEWTVKTYWFSKQSDLMVRLKTRDRAAVDGM</sequence>
<keyword evidence="9" id="KW-1185">Reference proteome</keyword>
<evidence type="ECO:0000256" key="2">
    <source>
        <dbReference type="ARBA" id="ARBA00010617"/>
    </source>
</evidence>
<evidence type="ECO:0000256" key="7">
    <source>
        <dbReference type="SAM" id="Phobius"/>
    </source>
</evidence>
<evidence type="ECO:0000256" key="6">
    <source>
        <dbReference type="RuleBase" id="RU000461"/>
    </source>
</evidence>
<dbReference type="PROSITE" id="PS00086">
    <property type="entry name" value="CYTOCHROME_P450"/>
    <property type="match status" value="1"/>
</dbReference>
<name>A0A218YXB2_9HELO</name>
<dbReference type="AlphaFoldDB" id="A0A218YXB2"/>
<evidence type="ECO:0000256" key="4">
    <source>
        <dbReference type="ARBA" id="ARBA00023004"/>
    </source>
</evidence>
<dbReference type="PRINTS" id="PR00463">
    <property type="entry name" value="EP450I"/>
</dbReference>
<feature type="binding site" description="axial binding residue" evidence="5">
    <location>
        <position position="472"/>
    </location>
    <ligand>
        <name>heme</name>
        <dbReference type="ChEBI" id="CHEBI:30413"/>
    </ligand>
    <ligandPart>
        <name>Fe</name>
        <dbReference type="ChEBI" id="CHEBI:18248"/>
    </ligandPart>
</feature>
<dbReference type="SUPFAM" id="SSF48264">
    <property type="entry name" value="Cytochrome P450"/>
    <property type="match status" value="1"/>
</dbReference>
<dbReference type="PANTHER" id="PTHR24305:SF232">
    <property type="entry name" value="P450, PUTATIVE (EUROFUNG)-RELATED"/>
    <property type="match status" value="1"/>
</dbReference>
<dbReference type="FunFam" id="1.10.630.10:FF:000050">
    <property type="entry name" value="Cytochrome P450 monooxygenase"/>
    <property type="match status" value="1"/>
</dbReference>
<keyword evidence="5 6" id="KW-0349">Heme</keyword>
<keyword evidence="4 5" id="KW-0408">Iron</keyword>
<dbReference type="Gene3D" id="1.10.630.10">
    <property type="entry name" value="Cytochrome P450"/>
    <property type="match status" value="1"/>
</dbReference>
<dbReference type="GO" id="GO:0020037">
    <property type="term" value="F:heme binding"/>
    <property type="evidence" value="ECO:0007669"/>
    <property type="project" value="InterPro"/>
</dbReference>
<gene>
    <name evidence="8" type="ORF">B2J93_3729</name>
</gene>
<dbReference type="OrthoDB" id="3934656at2759"/>
<dbReference type="InterPro" id="IPR017972">
    <property type="entry name" value="Cyt_P450_CS"/>
</dbReference>
<keyword evidence="7" id="KW-0812">Transmembrane</keyword>
<keyword evidence="7" id="KW-1133">Transmembrane helix</keyword>
<keyword evidence="7" id="KW-0472">Membrane</keyword>
<dbReference type="Proteomes" id="UP000242519">
    <property type="component" value="Unassembled WGS sequence"/>
</dbReference>
<dbReference type="PANTHER" id="PTHR24305">
    <property type="entry name" value="CYTOCHROME P450"/>
    <property type="match status" value="1"/>
</dbReference>
<keyword evidence="6" id="KW-0503">Monooxygenase</keyword>
<reference evidence="8 9" key="1">
    <citation type="submission" date="2017-04" db="EMBL/GenBank/DDBJ databases">
        <title>Draft genome sequence of Marssonina coronaria NL1: causal agent of apple blotch.</title>
        <authorList>
            <person name="Cheng Q."/>
        </authorList>
    </citation>
    <scope>NUCLEOTIDE SEQUENCE [LARGE SCALE GENOMIC DNA]</scope>
    <source>
        <strain evidence="8 9">NL1</strain>
    </source>
</reference>
<dbReference type="GO" id="GO:0004497">
    <property type="term" value="F:monooxygenase activity"/>
    <property type="evidence" value="ECO:0007669"/>
    <property type="project" value="UniProtKB-KW"/>
</dbReference>
<evidence type="ECO:0008006" key="10">
    <source>
        <dbReference type="Google" id="ProtNLM"/>
    </source>
</evidence>
<protein>
    <recommendedName>
        <fullName evidence="10">Cytochrome P450</fullName>
    </recommendedName>
</protein>
<dbReference type="InterPro" id="IPR002401">
    <property type="entry name" value="Cyt_P450_E_grp-I"/>
</dbReference>
<keyword evidence="6" id="KW-0560">Oxidoreductase</keyword>
<feature type="transmembrane region" description="Helical" evidence="7">
    <location>
        <begin position="12"/>
        <end position="30"/>
    </location>
</feature>
<evidence type="ECO:0000256" key="1">
    <source>
        <dbReference type="ARBA" id="ARBA00001971"/>
    </source>
</evidence>
<accession>A0A218YXB2</accession>
<comment type="cofactor">
    <cofactor evidence="1 5">
        <name>heme</name>
        <dbReference type="ChEBI" id="CHEBI:30413"/>
    </cofactor>
</comment>
<proteinExistence type="inferred from homology"/>
<dbReference type="InterPro" id="IPR036396">
    <property type="entry name" value="Cyt_P450_sf"/>
</dbReference>
<evidence type="ECO:0000313" key="9">
    <source>
        <dbReference type="Proteomes" id="UP000242519"/>
    </source>
</evidence>
<keyword evidence="3 5" id="KW-0479">Metal-binding</keyword>
<comment type="caution">
    <text evidence="8">The sequence shown here is derived from an EMBL/GenBank/DDBJ whole genome shotgun (WGS) entry which is preliminary data.</text>
</comment>
<dbReference type="EMBL" id="MZNU01000330">
    <property type="protein sequence ID" value="OWP00318.1"/>
    <property type="molecule type" value="Genomic_DNA"/>
</dbReference>
<dbReference type="InterPro" id="IPR050121">
    <property type="entry name" value="Cytochrome_P450_monoxygenase"/>
</dbReference>
<dbReference type="PRINTS" id="PR00385">
    <property type="entry name" value="P450"/>
</dbReference>
<dbReference type="Pfam" id="PF00067">
    <property type="entry name" value="p450"/>
    <property type="match status" value="1"/>
</dbReference>
<dbReference type="InterPro" id="IPR001128">
    <property type="entry name" value="Cyt_P450"/>
</dbReference>
<organism evidence="8 9">
    <name type="scientific">Diplocarpon coronariae</name>
    <dbReference type="NCBI Taxonomy" id="2795749"/>
    <lineage>
        <taxon>Eukaryota</taxon>
        <taxon>Fungi</taxon>
        <taxon>Dikarya</taxon>
        <taxon>Ascomycota</taxon>
        <taxon>Pezizomycotina</taxon>
        <taxon>Leotiomycetes</taxon>
        <taxon>Helotiales</taxon>
        <taxon>Drepanopezizaceae</taxon>
        <taxon>Diplocarpon</taxon>
    </lineage>
</organism>
<dbReference type="GO" id="GO:0005506">
    <property type="term" value="F:iron ion binding"/>
    <property type="evidence" value="ECO:0007669"/>
    <property type="project" value="InterPro"/>
</dbReference>
<comment type="similarity">
    <text evidence="2 6">Belongs to the cytochrome P450 family.</text>
</comment>